<dbReference type="InterPro" id="IPR011992">
    <property type="entry name" value="EF-hand-dom_pair"/>
</dbReference>
<dbReference type="PANTHER" id="PTHR10827:SF98">
    <property type="entry name" value="45 KDA CALCIUM-BINDING PROTEIN"/>
    <property type="match status" value="1"/>
</dbReference>
<evidence type="ECO:0000256" key="3">
    <source>
        <dbReference type="ARBA" id="ARBA00022737"/>
    </source>
</evidence>
<protein>
    <recommendedName>
        <fullName evidence="4">EF-hand domain-containing protein</fullName>
    </recommendedName>
</protein>
<evidence type="ECO:0000313" key="5">
    <source>
        <dbReference type="EMBL" id="CBY42270.1"/>
    </source>
</evidence>
<dbReference type="PROSITE" id="PS50222">
    <property type="entry name" value="EF_HAND_2"/>
    <property type="match status" value="2"/>
</dbReference>
<evidence type="ECO:0000256" key="1">
    <source>
        <dbReference type="ARBA" id="ARBA00006431"/>
    </source>
</evidence>
<dbReference type="InterPro" id="IPR002048">
    <property type="entry name" value="EF_hand_dom"/>
</dbReference>
<dbReference type="PANTHER" id="PTHR10827">
    <property type="entry name" value="RETICULOCALBIN"/>
    <property type="match status" value="1"/>
</dbReference>
<proteinExistence type="inferred from homology"/>
<feature type="domain" description="EF-hand" evidence="4">
    <location>
        <begin position="43"/>
        <end position="78"/>
    </location>
</feature>
<dbReference type="SMART" id="SM00054">
    <property type="entry name" value="EFh"/>
    <property type="match status" value="4"/>
</dbReference>
<comment type="similarity">
    <text evidence="1">Belongs to the CREC family.</text>
</comment>
<dbReference type="Gene3D" id="1.10.238.10">
    <property type="entry name" value="EF-hand"/>
    <property type="match status" value="2"/>
</dbReference>
<reference evidence="5" key="1">
    <citation type="journal article" date="2010" name="Science">
        <title>Plasticity of animal genome architecture unmasked by rapid evolution of a pelagic tunicate.</title>
        <authorList>
            <person name="Denoeud F."/>
            <person name="Henriet S."/>
            <person name="Mungpakdee S."/>
            <person name="Aury J.M."/>
            <person name="Da Silva C."/>
            <person name="Brinkmann H."/>
            <person name="Mikhaleva J."/>
            <person name="Olsen L.C."/>
            <person name="Jubin C."/>
            <person name="Canestro C."/>
            <person name="Bouquet J.M."/>
            <person name="Danks G."/>
            <person name="Poulain J."/>
            <person name="Campsteijn C."/>
            <person name="Adamski M."/>
            <person name="Cross I."/>
            <person name="Yadetie F."/>
            <person name="Muffato M."/>
            <person name="Louis A."/>
            <person name="Butcher S."/>
            <person name="Tsagkogeorga G."/>
            <person name="Konrad A."/>
            <person name="Singh S."/>
            <person name="Jensen M.F."/>
            <person name="Cong E.H."/>
            <person name="Eikeseth-Otteraa H."/>
            <person name="Noel B."/>
            <person name="Anthouard V."/>
            <person name="Porcel B.M."/>
            <person name="Kachouri-Lafond R."/>
            <person name="Nishino A."/>
            <person name="Ugolini M."/>
            <person name="Chourrout P."/>
            <person name="Nishida H."/>
            <person name="Aasland R."/>
            <person name="Huzurbazar S."/>
            <person name="Westhof E."/>
            <person name="Delsuc F."/>
            <person name="Lehrach H."/>
            <person name="Reinhardt R."/>
            <person name="Weissenbach J."/>
            <person name="Roy S.W."/>
            <person name="Artiguenave F."/>
            <person name="Postlethwait J.H."/>
            <person name="Manak J.R."/>
            <person name="Thompson E.M."/>
            <person name="Jaillon O."/>
            <person name="Du Pasquier L."/>
            <person name="Boudinot P."/>
            <person name="Liberles D.A."/>
            <person name="Volff J.N."/>
            <person name="Philippe H."/>
            <person name="Lenhard B."/>
            <person name="Roest Crollius H."/>
            <person name="Wincker P."/>
            <person name="Chourrout D."/>
        </authorList>
    </citation>
    <scope>NUCLEOTIDE SEQUENCE [LARGE SCALE GENOMIC DNA]</scope>
</reference>
<dbReference type="SUPFAM" id="SSF47473">
    <property type="entry name" value="EF-hand"/>
    <property type="match status" value="2"/>
</dbReference>
<accession>E4Z3J2</accession>
<evidence type="ECO:0000256" key="2">
    <source>
        <dbReference type="ARBA" id="ARBA00022723"/>
    </source>
</evidence>
<feature type="domain" description="EF-hand" evidence="4">
    <location>
        <begin position="193"/>
        <end position="228"/>
    </location>
</feature>
<organism evidence="5">
    <name type="scientific">Oikopleura dioica</name>
    <name type="common">Tunicate</name>
    <dbReference type="NCBI Taxonomy" id="34765"/>
    <lineage>
        <taxon>Eukaryota</taxon>
        <taxon>Metazoa</taxon>
        <taxon>Chordata</taxon>
        <taxon>Tunicata</taxon>
        <taxon>Appendicularia</taxon>
        <taxon>Copelata</taxon>
        <taxon>Oikopleuridae</taxon>
        <taxon>Oikopleura</taxon>
    </lineage>
</organism>
<dbReference type="AlphaFoldDB" id="E4Z3J2"/>
<keyword evidence="3" id="KW-0677">Repeat</keyword>
<evidence type="ECO:0000259" key="4">
    <source>
        <dbReference type="PROSITE" id="PS50222"/>
    </source>
</evidence>
<keyword evidence="2" id="KW-0479">Metal-binding</keyword>
<dbReference type="Proteomes" id="UP000011014">
    <property type="component" value="Unassembled WGS sequence"/>
</dbReference>
<gene>
    <name evidence="5" type="ORF">GSOID_T00025946001</name>
</gene>
<name>E4Z3J2_OIKDI</name>
<dbReference type="EMBL" id="FN657002">
    <property type="protein sequence ID" value="CBY42270.1"/>
    <property type="molecule type" value="Genomic_DNA"/>
</dbReference>
<dbReference type="GO" id="GO:0005509">
    <property type="term" value="F:calcium ion binding"/>
    <property type="evidence" value="ECO:0007669"/>
    <property type="project" value="InterPro"/>
</dbReference>
<sequence>MVKFFALVFGNAVFGQRGGSNLHSDGAMTDRERTILNDLVPREQKEALKRLFMKIDTDGNENLSRVELARWTEILEQRYIGKEIERWWPFYNIDGDEKVSEKEFVERLDQLQDHLDDDHALMKERFKFCDFDESGGLDMGEFETFQFPRYDKKSKIFWHKEMFMTLDKNKNEKVDFAEFILYQGIEIEALSEEDKKSNQEHFDAYDENKDETLDFKELIQLFDPEDGNSFEATADHLIYHADKERIFEIKEDIIFITGS</sequence>